<dbReference type="InterPro" id="IPR011206">
    <property type="entry name" value="Citrate_lyase_beta/mcl1/mcl2"/>
</dbReference>
<dbReference type="Gene3D" id="3.20.20.60">
    <property type="entry name" value="Phosphoenolpyruvate-binding domains"/>
    <property type="match status" value="1"/>
</dbReference>
<feature type="domain" description="HpcH/HpaI aldolase/citrate lyase" evidence="5">
    <location>
        <begin position="2"/>
        <end position="225"/>
    </location>
</feature>
<dbReference type="SUPFAM" id="SSF51621">
    <property type="entry name" value="Phosphoenolpyruvate/pyruvate domain"/>
    <property type="match status" value="1"/>
</dbReference>
<evidence type="ECO:0000313" key="6">
    <source>
        <dbReference type="EMBL" id="NYZ23023.1"/>
    </source>
</evidence>
<comment type="caution">
    <text evidence="6">The sequence shown here is derived from an EMBL/GenBank/DDBJ whole genome shotgun (WGS) entry which is preliminary data.</text>
</comment>
<dbReference type="InterPro" id="IPR005000">
    <property type="entry name" value="Aldolase/citrate-lyase_domain"/>
</dbReference>
<keyword evidence="7" id="KW-1185">Reference proteome</keyword>
<dbReference type="InterPro" id="IPR015813">
    <property type="entry name" value="Pyrv/PenolPyrv_kinase-like_dom"/>
</dbReference>
<dbReference type="InterPro" id="IPR040442">
    <property type="entry name" value="Pyrv_kinase-like_dom_sf"/>
</dbReference>
<reference evidence="6 7" key="1">
    <citation type="submission" date="2020-05" db="EMBL/GenBank/DDBJ databases">
        <title>Azospirillum oleiclasticum sp. nov, a nitrogen-fixing and heavy crude oil-emulsifying bacterium isolated from the crude oil of Yumen Oilfield.</title>
        <authorList>
            <person name="Wu D."/>
            <person name="Cai M."/>
            <person name="Zhang X."/>
        </authorList>
    </citation>
    <scope>NUCLEOTIDE SEQUENCE [LARGE SCALE GENOMIC DNA]</scope>
    <source>
        <strain evidence="6 7">ROY-1-1-2</strain>
    </source>
</reference>
<comment type="cofactor">
    <cofactor evidence="1">
        <name>Mg(2+)</name>
        <dbReference type="ChEBI" id="CHEBI:18420"/>
    </cofactor>
</comment>
<dbReference type="Pfam" id="PF03328">
    <property type="entry name" value="HpcH_HpaI"/>
    <property type="match status" value="1"/>
</dbReference>
<evidence type="ECO:0000256" key="2">
    <source>
        <dbReference type="ARBA" id="ARBA00005568"/>
    </source>
</evidence>
<keyword evidence="3" id="KW-0479">Metal-binding</keyword>
<organism evidence="6 7">
    <name type="scientific">Azospirillum oleiclasticum</name>
    <dbReference type="NCBI Taxonomy" id="2735135"/>
    <lineage>
        <taxon>Bacteria</taxon>
        <taxon>Pseudomonadati</taxon>
        <taxon>Pseudomonadota</taxon>
        <taxon>Alphaproteobacteria</taxon>
        <taxon>Rhodospirillales</taxon>
        <taxon>Azospirillaceae</taxon>
        <taxon>Azospirillum</taxon>
    </lineage>
</organism>
<evidence type="ECO:0000313" key="7">
    <source>
        <dbReference type="Proteomes" id="UP000584642"/>
    </source>
</evidence>
<evidence type="ECO:0000256" key="3">
    <source>
        <dbReference type="ARBA" id="ARBA00022723"/>
    </source>
</evidence>
<proteinExistence type="inferred from homology"/>
<dbReference type="PANTHER" id="PTHR32308">
    <property type="entry name" value="LYASE BETA SUBUNIT, PUTATIVE (AFU_ORTHOLOGUE AFUA_4G13030)-RELATED"/>
    <property type="match status" value="1"/>
</dbReference>
<dbReference type="Proteomes" id="UP000584642">
    <property type="component" value="Unassembled WGS sequence"/>
</dbReference>
<gene>
    <name evidence="6" type="ORF">HND93_25225</name>
</gene>
<protein>
    <submittedName>
        <fullName evidence="6">CoA ester lyase</fullName>
    </submittedName>
</protein>
<dbReference type="PIRSF" id="PIRSF015582">
    <property type="entry name" value="Cit_lyase_B"/>
    <property type="match status" value="1"/>
</dbReference>
<evidence type="ECO:0000256" key="4">
    <source>
        <dbReference type="ARBA" id="ARBA00022842"/>
    </source>
</evidence>
<name>A0ABX2TFJ2_9PROT</name>
<keyword evidence="6" id="KW-0456">Lyase</keyword>
<keyword evidence="4" id="KW-0460">Magnesium</keyword>
<dbReference type="RefSeq" id="WP_180284796.1">
    <property type="nucleotide sequence ID" value="NZ_JABFDB010000023.1"/>
</dbReference>
<evidence type="ECO:0000256" key="1">
    <source>
        <dbReference type="ARBA" id="ARBA00001946"/>
    </source>
</evidence>
<accession>A0ABX2TFJ2</accession>
<sequence length="285" mass="30520">MRSFLFVPGDSPRKFARARQTAADALILDLEDAVAADAKPQARLDTAAMLAEERGQQRLFVRVNAFDTGLTATDLAAVMPHAPDGIALPKCSGPEQVQRLDHMLEALEAAHGREPGSTLILAIATETAESLFGLGRYKGCSPRLWALMWGAEDLCASLGATTNRDGDRLLDSFRLARTLCLAGAAAAGVVAVDTVATTLDDLEAVAREAREARRDGFQAKMVIHPKHVDVVNAAFRPSDRDIAWATRIVEAFEAGTTGVVRLDGQMIDKPHLRAAEKILASAGLK</sequence>
<dbReference type="PANTHER" id="PTHR32308:SF0">
    <property type="entry name" value="HPCH_HPAI ALDOLASE_CITRATE LYASE DOMAIN-CONTAINING PROTEIN"/>
    <property type="match status" value="1"/>
</dbReference>
<comment type="similarity">
    <text evidence="2">Belongs to the HpcH/HpaI aldolase family.</text>
</comment>
<evidence type="ECO:0000259" key="5">
    <source>
        <dbReference type="Pfam" id="PF03328"/>
    </source>
</evidence>
<dbReference type="EMBL" id="JABFDB010000023">
    <property type="protein sequence ID" value="NYZ23023.1"/>
    <property type="molecule type" value="Genomic_DNA"/>
</dbReference>
<dbReference type="GO" id="GO:0016829">
    <property type="term" value="F:lyase activity"/>
    <property type="evidence" value="ECO:0007669"/>
    <property type="project" value="UniProtKB-KW"/>
</dbReference>